<dbReference type="EMBL" id="RPFZ01000001">
    <property type="protein sequence ID" value="RPF71437.1"/>
    <property type="molecule type" value="Genomic_DNA"/>
</dbReference>
<keyword evidence="1" id="KW-1133">Transmembrane helix</keyword>
<gene>
    <name evidence="2" type="ORF">EG799_07280</name>
</gene>
<name>A0A3N5CS73_9SPHN</name>
<dbReference type="AlphaFoldDB" id="A0A3N5CS73"/>
<keyword evidence="1" id="KW-0812">Transmembrane</keyword>
<evidence type="ECO:0000313" key="3">
    <source>
        <dbReference type="Proteomes" id="UP000275232"/>
    </source>
</evidence>
<keyword evidence="3" id="KW-1185">Reference proteome</keyword>
<proteinExistence type="predicted"/>
<sequence length="61" mass="6373">MSPRLLRTLGLLSLAIALVLAVIYSGEEIGMIDLLGSPEGGAIGMGVLGLVLLIAARRRRD</sequence>
<dbReference type="Proteomes" id="UP000275232">
    <property type="component" value="Unassembled WGS sequence"/>
</dbReference>
<dbReference type="RefSeq" id="WP_123879891.1">
    <property type="nucleotide sequence ID" value="NZ_RPFZ01000001.1"/>
</dbReference>
<reference evidence="2 3" key="1">
    <citation type="submission" date="2018-11" db="EMBL/GenBank/DDBJ databases">
        <title>Erythrobacter spongiae sp. nov., isolated from a marine sponge.</title>
        <authorList>
            <person name="Zhuang L."/>
            <person name="Luo L."/>
        </authorList>
    </citation>
    <scope>NUCLEOTIDE SEQUENCE [LARGE SCALE GENOMIC DNA]</scope>
    <source>
        <strain evidence="2 3">HN-E23</strain>
    </source>
</reference>
<evidence type="ECO:0000313" key="2">
    <source>
        <dbReference type="EMBL" id="RPF71437.1"/>
    </source>
</evidence>
<protein>
    <submittedName>
        <fullName evidence="2">Uncharacterized protein</fullName>
    </submittedName>
</protein>
<evidence type="ECO:0000256" key="1">
    <source>
        <dbReference type="SAM" id="Phobius"/>
    </source>
</evidence>
<keyword evidence="1" id="KW-0472">Membrane</keyword>
<organism evidence="2 3">
    <name type="scientific">Aurantiacibacter spongiae</name>
    <dbReference type="NCBI Taxonomy" id="2488860"/>
    <lineage>
        <taxon>Bacteria</taxon>
        <taxon>Pseudomonadati</taxon>
        <taxon>Pseudomonadota</taxon>
        <taxon>Alphaproteobacteria</taxon>
        <taxon>Sphingomonadales</taxon>
        <taxon>Erythrobacteraceae</taxon>
        <taxon>Aurantiacibacter</taxon>
    </lineage>
</organism>
<accession>A0A3N5CS73</accession>
<comment type="caution">
    <text evidence="2">The sequence shown here is derived from an EMBL/GenBank/DDBJ whole genome shotgun (WGS) entry which is preliminary data.</text>
</comment>
<feature type="transmembrane region" description="Helical" evidence="1">
    <location>
        <begin position="35"/>
        <end position="56"/>
    </location>
</feature>